<reference evidence="2" key="1">
    <citation type="journal article" date="2018" name="DNA Res.">
        <title>Multiple hybrid de novo genome assembly of finger millet, an orphan allotetraploid crop.</title>
        <authorList>
            <person name="Hatakeyama M."/>
            <person name="Aluri S."/>
            <person name="Balachadran M.T."/>
            <person name="Sivarajan S.R."/>
            <person name="Patrignani A."/>
            <person name="Gruter S."/>
            <person name="Poveda L."/>
            <person name="Shimizu-Inatsugi R."/>
            <person name="Baeten J."/>
            <person name="Francoijs K.J."/>
            <person name="Nataraja K.N."/>
            <person name="Reddy Y.A.N."/>
            <person name="Phadnis S."/>
            <person name="Ravikumar R.L."/>
            <person name="Schlapbach R."/>
            <person name="Sreeman S.M."/>
            <person name="Shimizu K.K."/>
        </authorList>
    </citation>
    <scope>NUCLEOTIDE SEQUENCE</scope>
</reference>
<protein>
    <submittedName>
        <fullName evidence="2">Uncharacterized protein</fullName>
    </submittedName>
</protein>
<dbReference type="AlphaFoldDB" id="A0AAV5DWV9"/>
<sequence>MFTSRAPSTNTLGCGVHATSARRGPPPPHALHTIRYRLRPHANLNLPVRDHELLKTAPLHQFLYRFVCNRSPASCSASRTSTIRRSN</sequence>
<feature type="compositionally biased region" description="Polar residues" evidence="1">
    <location>
        <begin position="1"/>
        <end position="12"/>
    </location>
</feature>
<dbReference type="Proteomes" id="UP001054889">
    <property type="component" value="Unassembled WGS sequence"/>
</dbReference>
<keyword evidence="3" id="KW-1185">Reference proteome</keyword>
<comment type="caution">
    <text evidence="2">The sequence shown here is derived from an EMBL/GenBank/DDBJ whole genome shotgun (WGS) entry which is preliminary data.</text>
</comment>
<organism evidence="2 3">
    <name type="scientific">Eleusine coracana subsp. coracana</name>
    <dbReference type="NCBI Taxonomy" id="191504"/>
    <lineage>
        <taxon>Eukaryota</taxon>
        <taxon>Viridiplantae</taxon>
        <taxon>Streptophyta</taxon>
        <taxon>Embryophyta</taxon>
        <taxon>Tracheophyta</taxon>
        <taxon>Spermatophyta</taxon>
        <taxon>Magnoliopsida</taxon>
        <taxon>Liliopsida</taxon>
        <taxon>Poales</taxon>
        <taxon>Poaceae</taxon>
        <taxon>PACMAD clade</taxon>
        <taxon>Chloridoideae</taxon>
        <taxon>Cynodonteae</taxon>
        <taxon>Eleusininae</taxon>
        <taxon>Eleusine</taxon>
    </lineage>
</organism>
<evidence type="ECO:0000256" key="1">
    <source>
        <dbReference type="SAM" id="MobiDB-lite"/>
    </source>
</evidence>
<proteinExistence type="predicted"/>
<dbReference type="EMBL" id="BQKI01000071">
    <property type="protein sequence ID" value="GJN14670.1"/>
    <property type="molecule type" value="Genomic_DNA"/>
</dbReference>
<gene>
    <name evidence="2" type="primary">gb01525</name>
    <name evidence="2" type="ORF">PR202_gb01525</name>
</gene>
<accession>A0AAV5DWV9</accession>
<evidence type="ECO:0000313" key="2">
    <source>
        <dbReference type="EMBL" id="GJN14670.1"/>
    </source>
</evidence>
<evidence type="ECO:0000313" key="3">
    <source>
        <dbReference type="Proteomes" id="UP001054889"/>
    </source>
</evidence>
<name>A0AAV5DWV9_ELECO</name>
<reference evidence="2" key="2">
    <citation type="submission" date="2021-12" db="EMBL/GenBank/DDBJ databases">
        <title>Resequencing data analysis of finger millet.</title>
        <authorList>
            <person name="Hatakeyama M."/>
            <person name="Aluri S."/>
            <person name="Balachadran M.T."/>
            <person name="Sivarajan S.R."/>
            <person name="Poveda L."/>
            <person name="Shimizu-Inatsugi R."/>
            <person name="Schlapbach R."/>
            <person name="Sreeman S.M."/>
            <person name="Shimizu K.K."/>
        </authorList>
    </citation>
    <scope>NUCLEOTIDE SEQUENCE</scope>
</reference>
<feature type="region of interest" description="Disordered" evidence="1">
    <location>
        <begin position="1"/>
        <end position="28"/>
    </location>
</feature>